<dbReference type="Proteomes" id="UP000265520">
    <property type="component" value="Unassembled WGS sequence"/>
</dbReference>
<accession>A0A392VC06</accession>
<organism evidence="1 2">
    <name type="scientific">Trifolium medium</name>
    <dbReference type="NCBI Taxonomy" id="97028"/>
    <lineage>
        <taxon>Eukaryota</taxon>
        <taxon>Viridiplantae</taxon>
        <taxon>Streptophyta</taxon>
        <taxon>Embryophyta</taxon>
        <taxon>Tracheophyta</taxon>
        <taxon>Spermatophyta</taxon>
        <taxon>Magnoliopsida</taxon>
        <taxon>eudicotyledons</taxon>
        <taxon>Gunneridae</taxon>
        <taxon>Pentapetalae</taxon>
        <taxon>rosids</taxon>
        <taxon>fabids</taxon>
        <taxon>Fabales</taxon>
        <taxon>Fabaceae</taxon>
        <taxon>Papilionoideae</taxon>
        <taxon>50 kb inversion clade</taxon>
        <taxon>NPAAA clade</taxon>
        <taxon>Hologalegina</taxon>
        <taxon>IRL clade</taxon>
        <taxon>Trifolieae</taxon>
        <taxon>Trifolium</taxon>
    </lineage>
</organism>
<comment type="caution">
    <text evidence="1">The sequence shown here is derived from an EMBL/GenBank/DDBJ whole genome shotgun (WGS) entry which is preliminary data.</text>
</comment>
<protein>
    <submittedName>
        <fullName evidence="1">Uncharacterized protein</fullName>
    </submittedName>
</protein>
<sequence length="32" mass="3724">TERSGMDHNGMEWSGTEWNTNFIPLFGYSVME</sequence>
<proteinExistence type="predicted"/>
<keyword evidence="2" id="KW-1185">Reference proteome</keyword>
<dbReference type="AlphaFoldDB" id="A0A392VC06"/>
<dbReference type="EMBL" id="LXQA011090340">
    <property type="protein sequence ID" value="MCI84415.1"/>
    <property type="molecule type" value="Genomic_DNA"/>
</dbReference>
<feature type="non-terminal residue" evidence="1">
    <location>
        <position position="1"/>
    </location>
</feature>
<reference evidence="1 2" key="1">
    <citation type="journal article" date="2018" name="Front. Plant Sci.">
        <title>Red Clover (Trifolium pratense) and Zigzag Clover (T. medium) - A Picture of Genomic Similarities and Differences.</title>
        <authorList>
            <person name="Dluhosova J."/>
            <person name="Istvanek J."/>
            <person name="Nedelnik J."/>
            <person name="Repkova J."/>
        </authorList>
    </citation>
    <scope>NUCLEOTIDE SEQUENCE [LARGE SCALE GENOMIC DNA]</scope>
    <source>
        <strain evidence="2">cv. 10/8</strain>
        <tissue evidence="1">Leaf</tissue>
    </source>
</reference>
<evidence type="ECO:0000313" key="1">
    <source>
        <dbReference type="EMBL" id="MCI84415.1"/>
    </source>
</evidence>
<evidence type="ECO:0000313" key="2">
    <source>
        <dbReference type="Proteomes" id="UP000265520"/>
    </source>
</evidence>
<name>A0A392VC06_9FABA</name>